<protein>
    <submittedName>
        <fullName evidence="1">Uncharacterized protein</fullName>
    </submittedName>
</protein>
<reference evidence="1" key="1">
    <citation type="submission" date="2023-07" db="EMBL/GenBank/DDBJ databases">
        <authorList>
            <person name="Kim M.K."/>
        </authorList>
    </citation>
    <scope>NUCLEOTIDE SEQUENCE</scope>
    <source>
        <strain evidence="1">ASUV-10-1</strain>
    </source>
</reference>
<evidence type="ECO:0000313" key="2">
    <source>
        <dbReference type="Proteomes" id="UP001176429"/>
    </source>
</evidence>
<sequence>MEQLVFSSNNSLAFSNRTGSVFRLGGAVGAAAGASRAAGTGKVDGIAPTSPVEKGQNGEVAPWGPANDFPQLVKAAIAKSTVIWPVLDWKNRAVYGKGIIYGKVTGYNPDGSEIFQRVKDPVVQAFFRKSNLHRFGFEGIQGLVFFANAFPELVLSNDRSEITSVCIQDTSYCRFATQQPGQAMPSDVFISANWPDAKPGDGYTTKVPVLDPYYSDVDALRADTRGFKYIWPLGIPSPGNAIYQLAAWNVIIKSGWLDVAQAIPEFKKQLFKNQLSIKYLIEADIRYWQWKYPDWQEKKEGERKQLIQAELEAFEATMTGTDGAGKSILTVTMPDPQNPGATIKVFTVTAIDDKIKSGLYVEDSQEASSHIYTALQVDPTLSGISPGKGIGSGSGSDKRVAFNTFVATHSFYQDLLLEVLHFIRDYNGWDKELEFRFLVPQVNTADQPSELSNNSATPPPAE</sequence>
<proteinExistence type="predicted"/>
<dbReference type="EMBL" id="JAUQSY010000007">
    <property type="protein sequence ID" value="MDO7875540.1"/>
    <property type="molecule type" value="Genomic_DNA"/>
</dbReference>
<keyword evidence="2" id="KW-1185">Reference proteome</keyword>
<evidence type="ECO:0000313" key="1">
    <source>
        <dbReference type="EMBL" id="MDO7875540.1"/>
    </source>
</evidence>
<name>A0ABT9BB92_9BACT</name>
<accession>A0ABT9BB92</accession>
<organism evidence="1 2">
    <name type="scientific">Hymenobacter aranciens</name>
    <dbReference type="NCBI Taxonomy" id="3063996"/>
    <lineage>
        <taxon>Bacteria</taxon>
        <taxon>Pseudomonadati</taxon>
        <taxon>Bacteroidota</taxon>
        <taxon>Cytophagia</taxon>
        <taxon>Cytophagales</taxon>
        <taxon>Hymenobacteraceae</taxon>
        <taxon>Hymenobacter</taxon>
    </lineage>
</organism>
<dbReference type="RefSeq" id="WP_305006851.1">
    <property type="nucleotide sequence ID" value="NZ_JAUQSY010000007.1"/>
</dbReference>
<gene>
    <name evidence="1" type="ORF">Q5H93_12420</name>
</gene>
<dbReference type="Proteomes" id="UP001176429">
    <property type="component" value="Unassembled WGS sequence"/>
</dbReference>
<comment type="caution">
    <text evidence="1">The sequence shown here is derived from an EMBL/GenBank/DDBJ whole genome shotgun (WGS) entry which is preliminary data.</text>
</comment>